<evidence type="ECO:0000259" key="2">
    <source>
        <dbReference type="Pfam" id="PF14534"/>
    </source>
</evidence>
<dbReference type="EMBL" id="JACXAC010000007">
    <property type="protein sequence ID" value="MBD2724518.1"/>
    <property type="molecule type" value="Genomic_DNA"/>
</dbReference>
<organism evidence="3 4">
    <name type="scientific">Hymenobacter armeniacus</name>
    <dbReference type="NCBI Taxonomy" id="2771358"/>
    <lineage>
        <taxon>Bacteria</taxon>
        <taxon>Pseudomonadati</taxon>
        <taxon>Bacteroidota</taxon>
        <taxon>Cytophagia</taxon>
        <taxon>Cytophagales</taxon>
        <taxon>Hymenobacteraceae</taxon>
        <taxon>Hymenobacter</taxon>
    </lineage>
</organism>
<feature type="signal peptide" evidence="1">
    <location>
        <begin position="1"/>
        <end position="20"/>
    </location>
</feature>
<dbReference type="Proteomes" id="UP000606003">
    <property type="component" value="Unassembled WGS sequence"/>
</dbReference>
<evidence type="ECO:0000313" key="3">
    <source>
        <dbReference type="EMBL" id="MBD2724518.1"/>
    </source>
</evidence>
<dbReference type="InterPro" id="IPR032710">
    <property type="entry name" value="NTF2-like_dom_sf"/>
</dbReference>
<dbReference type="RefSeq" id="WP_190928401.1">
    <property type="nucleotide sequence ID" value="NZ_JACXAC010000007.1"/>
</dbReference>
<protein>
    <submittedName>
        <fullName evidence="3">Nuclear transport factor 2 family protein</fullName>
    </submittedName>
</protein>
<feature type="domain" description="DUF4440" evidence="2">
    <location>
        <begin position="34"/>
        <end position="144"/>
    </location>
</feature>
<accession>A0ABR8JZY2</accession>
<reference evidence="3 4" key="1">
    <citation type="submission" date="2020-09" db="EMBL/GenBank/DDBJ databases">
        <authorList>
            <person name="Kim M.K."/>
        </authorList>
    </citation>
    <scope>NUCLEOTIDE SEQUENCE [LARGE SCALE GENOMIC DNA]</scope>
    <source>
        <strain evidence="3 4">BT189</strain>
    </source>
</reference>
<sequence length="154" mass="17095">MKTRPLLLALLLALPLFALAQAPSPKAAALVKEIEALERQRFEAQVKKDYALLEKAFADDLVYTHGDGHENTKAEYIQSIKDGKSQYGKIEVEKLNVRTYNDGKTAVVNGSIFITSPPKPDGSTSVSHLKYVVVQVKNKQGWQVVLWQSQKQAS</sequence>
<keyword evidence="4" id="KW-1185">Reference proteome</keyword>
<dbReference type="SUPFAM" id="SSF54427">
    <property type="entry name" value="NTF2-like"/>
    <property type="match status" value="1"/>
</dbReference>
<comment type="caution">
    <text evidence="3">The sequence shown here is derived from an EMBL/GenBank/DDBJ whole genome shotgun (WGS) entry which is preliminary data.</text>
</comment>
<name>A0ABR8JZY2_9BACT</name>
<proteinExistence type="predicted"/>
<evidence type="ECO:0000256" key="1">
    <source>
        <dbReference type="SAM" id="SignalP"/>
    </source>
</evidence>
<dbReference type="Gene3D" id="3.10.450.50">
    <property type="match status" value="1"/>
</dbReference>
<dbReference type="Pfam" id="PF14534">
    <property type="entry name" value="DUF4440"/>
    <property type="match status" value="1"/>
</dbReference>
<feature type="chain" id="PRO_5046579313" evidence="1">
    <location>
        <begin position="21"/>
        <end position="154"/>
    </location>
</feature>
<evidence type="ECO:0000313" key="4">
    <source>
        <dbReference type="Proteomes" id="UP000606003"/>
    </source>
</evidence>
<gene>
    <name evidence="3" type="ORF">IC234_20485</name>
</gene>
<dbReference type="InterPro" id="IPR027843">
    <property type="entry name" value="DUF4440"/>
</dbReference>
<keyword evidence="1" id="KW-0732">Signal</keyword>